<feature type="coiled-coil region" evidence="1">
    <location>
        <begin position="401"/>
        <end position="428"/>
    </location>
</feature>
<evidence type="ECO:0000256" key="1">
    <source>
        <dbReference type="SAM" id="Coils"/>
    </source>
</evidence>
<dbReference type="AlphaFoldDB" id="A0AAE8ZM90"/>
<accession>A0AAE8ZM90</accession>
<evidence type="ECO:0000313" key="4">
    <source>
        <dbReference type="Proteomes" id="UP000827892"/>
    </source>
</evidence>
<name>A0AAE8ZM90_CAEBR</name>
<feature type="region of interest" description="Disordered" evidence="2">
    <location>
        <begin position="149"/>
        <end position="180"/>
    </location>
</feature>
<evidence type="ECO:0000313" key="3">
    <source>
        <dbReference type="EMBL" id="ULT80400.1"/>
    </source>
</evidence>
<evidence type="ECO:0000256" key="2">
    <source>
        <dbReference type="SAM" id="MobiDB-lite"/>
    </source>
</evidence>
<feature type="coiled-coil region" evidence="1">
    <location>
        <begin position="231"/>
        <end position="258"/>
    </location>
</feature>
<proteinExistence type="predicted"/>
<gene>
    <name evidence="3" type="ORF">L3Y34_010755</name>
</gene>
<dbReference type="Proteomes" id="UP000827892">
    <property type="component" value="Chromosome X"/>
</dbReference>
<keyword evidence="1" id="KW-0175">Coiled coil</keyword>
<dbReference type="EMBL" id="CP090896">
    <property type="protein sequence ID" value="ULT80400.1"/>
    <property type="molecule type" value="Genomic_DNA"/>
</dbReference>
<sequence length="658" mass="74918">MLWFPTRVLSNFTFSARFIRRLAAQSQTRFCTAPPSNVNNLPKTMAQPNDKFFADECPESKARIETEWLVRYPDAMERIIASQSEITELGQREQKLLTVLDSLKQAGKASSKYAQEIFSDLLQCKSDLVVFKHLIGKWVEAMKMAKPTKGASDDAVTSSPSSSSHGSSSKNSESAGLEANTPRMPYVFGALKSGAKDDEPMDAFRREWLLMQPQTSKYPNQECSRTGSGSMKAYQEEKRRVMKEKAEQKEQRRIVKERTAQEIGNVEKHYQQKYLHNTHRDREILKAFGHKNPEMLSYEDIGKMVNTIKEKTNMKTMEVQALGEQLIAERDLKNRKRLIKEWEELLETVHADKMVPLLDNLGDTIMKTERMKHEMENLKLAERLDEATKYRKLALAASEKSKKCEDLLKALMSEAEELDNIMKQMRACSVTMEPPRHYMPCNVLCSGAISLHPSMKKTNEFVRKGPMDDQLEKWTAINGGYTPTNDYYRPSYYLPRDVYQQAKASCAGPVEAPIFKGPFYKAPVAEVPLVKSQELAEEPLVNAPAADIPKIQVDPIVADVGYKLSLKKLCMEEVRKNQDKNQGKKDVLQEIIRESTMKHAADLTDHFRALLAYKASAKLTDAELRSIREDLESGDYERAAAAMGNMVAHYEKLKKMKK</sequence>
<feature type="compositionally biased region" description="Low complexity" evidence="2">
    <location>
        <begin position="158"/>
        <end position="174"/>
    </location>
</feature>
<reference evidence="3 4" key="1">
    <citation type="submission" date="2022-05" db="EMBL/GenBank/DDBJ databases">
        <title>Chromosome-level reference genomes for two strains of Caenorhabditis briggsae: an improved platform for comparative genomics.</title>
        <authorList>
            <person name="Stevens L."/>
            <person name="Andersen E.C."/>
        </authorList>
    </citation>
    <scope>NUCLEOTIDE SEQUENCE [LARGE SCALE GENOMIC DNA]</scope>
    <source>
        <strain evidence="3">QX1410_ONT</strain>
        <tissue evidence="3">Whole-organism</tissue>
    </source>
</reference>
<organism evidence="3 4">
    <name type="scientific">Caenorhabditis briggsae</name>
    <dbReference type="NCBI Taxonomy" id="6238"/>
    <lineage>
        <taxon>Eukaryota</taxon>
        <taxon>Metazoa</taxon>
        <taxon>Ecdysozoa</taxon>
        <taxon>Nematoda</taxon>
        <taxon>Chromadorea</taxon>
        <taxon>Rhabditida</taxon>
        <taxon>Rhabditina</taxon>
        <taxon>Rhabditomorpha</taxon>
        <taxon>Rhabditoidea</taxon>
        <taxon>Rhabditidae</taxon>
        <taxon>Peloderinae</taxon>
        <taxon>Caenorhabditis</taxon>
    </lineage>
</organism>
<protein>
    <submittedName>
        <fullName evidence="3">Uncharacterized protein</fullName>
    </submittedName>
</protein>